<comment type="similarity">
    <text evidence="1">Belongs to the Rv1128c/1148c/1588c/1702c/1945/3466 family.</text>
</comment>
<name>A0A5C4MAS5_9PSEU</name>
<dbReference type="InterPro" id="IPR002711">
    <property type="entry name" value="HNH"/>
</dbReference>
<feature type="region of interest" description="Disordered" evidence="2">
    <location>
        <begin position="391"/>
        <end position="435"/>
    </location>
</feature>
<dbReference type="EMBL" id="VDFW01000003">
    <property type="protein sequence ID" value="TNC28600.1"/>
    <property type="molecule type" value="Genomic_DNA"/>
</dbReference>
<dbReference type="InterPro" id="IPR003870">
    <property type="entry name" value="DUF222"/>
</dbReference>
<keyword evidence="5" id="KW-1185">Reference proteome</keyword>
<accession>A0A5C4MAS5</accession>
<dbReference type="CDD" id="cd00085">
    <property type="entry name" value="HNHc"/>
    <property type="match status" value="1"/>
</dbReference>
<dbReference type="Gene3D" id="1.10.30.50">
    <property type="match status" value="1"/>
</dbReference>
<evidence type="ECO:0000313" key="4">
    <source>
        <dbReference type="EMBL" id="TNC28600.1"/>
    </source>
</evidence>
<reference evidence="4 5" key="1">
    <citation type="submission" date="2019-06" db="EMBL/GenBank/DDBJ databases">
        <title>Amycolatopsis alkalitolerans sp. nov., isolated from Gastrodia elata Blume.</title>
        <authorList>
            <person name="Narsing Rao M.P."/>
            <person name="Li W.J."/>
        </authorList>
    </citation>
    <scope>NUCLEOTIDE SEQUENCE [LARGE SCALE GENOMIC DNA]</scope>
    <source>
        <strain evidence="4 5">SYSUP0005</strain>
    </source>
</reference>
<comment type="caution">
    <text evidence="4">The sequence shown here is derived from an EMBL/GenBank/DDBJ whole genome shotgun (WGS) entry which is preliminary data.</text>
</comment>
<sequence length="435" mass="47888">MIDEPALWQLSEQDVAAVVRARTAAVHRAYAEMLDAVGVFDDRNIAAGFGYRDTASWLSIELRLSRREAKTVVSHAESATPTTTPLGERHDAELGLAAAALRAGEISREHYDVIHGTFAECPDSETAQARASAQDTMVTAARQLRPDQLRRLSTRILAYWRETQPPEPAADRGTCNRFEYRYDKQGWLRFCGHLDPETAATLDGLFGPLAKPCPNPDGSPDERDTAERRGDALAEIIALAARVDDLSVQGGERALMMVTVTLDDVRDQLRNALLDVPGCHAPDDLRRLACEVAILPAMFSARGEPLYLGRTQRLASRAQRRVLAHRDSGCVFPGCSRGPRWCVAHHLRHWSAGGATDISNMALLCAAHHKIIHTTEWEIRLTGGLAEVLPPTRMDPDRRPIRNLAHTLGPPRPQTATRSRAPSRIPGESPWAEAS</sequence>
<dbReference type="Proteomes" id="UP000305546">
    <property type="component" value="Unassembled WGS sequence"/>
</dbReference>
<gene>
    <name evidence="4" type="ORF">FG385_04880</name>
</gene>
<evidence type="ECO:0000313" key="5">
    <source>
        <dbReference type="Proteomes" id="UP000305546"/>
    </source>
</evidence>
<dbReference type="GO" id="GO:0004519">
    <property type="term" value="F:endonuclease activity"/>
    <property type="evidence" value="ECO:0007669"/>
    <property type="project" value="InterPro"/>
</dbReference>
<protein>
    <submittedName>
        <fullName evidence="4">DUF222 domain-containing protein</fullName>
    </submittedName>
</protein>
<proteinExistence type="inferred from homology"/>
<feature type="domain" description="HNH nuclease" evidence="3">
    <location>
        <begin position="318"/>
        <end position="370"/>
    </location>
</feature>
<evidence type="ECO:0000259" key="3">
    <source>
        <dbReference type="SMART" id="SM00507"/>
    </source>
</evidence>
<dbReference type="AlphaFoldDB" id="A0A5C4MAS5"/>
<dbReference type="GO" id="GO:0008270">
    <property type="term" value="F:zinc ion binding"/>
    <property type="evidence" value="ECO:0007669"/>
    <property type="project" value="InterPro"/>
</dbReference>
<dbReference type="OrthoDB" id="3656171at2"/>
<dbReference type="SMART" id="SM00507">
    <property type="entry name" value="HNHc"/>
    <property type="match status" value="1"/>
</dbReference>
<organism evidence="4 5">
    <name type="scientific">Amycolatopsis alkalitolerans</name>
    <dbReference type="NCBI Taxonomy" id="2547244"/>
    <lineage>
        <taxon>Bacteria</taxon>
        <taxon>Bacillati</taxon>
        <taxon>Actinomycetota</taxon>
        <taxon>Actinomycetes</taxon>
        <taxon>Pseudonocardiales</taxon>
        <taxon>Pseudonocardiaceae</taxon>
        <taxon>Amycolatopsis</taxon>
    </lineage>
</organism>
<dbReference type="Pfam" id="PF02720">
    <property type="entry name" value="DUF222"/>
    <property type="match status" value="1"/>
</dbReference>
<dbReference type="InterPro" id="IPR003615">
    <property type="entry name" value="HNH_nuc"/>
</dbReference>
<dbReference type="Pfam" id="PF01844">
    <property type="entry name" value="HNH"/>
    <property type="match status" value="1"/>
</dbReference>
<dbReference type="RefSeq" id="WP_139095376.1">
    <property type="nucleotide sequence ID" value="NZ_VDFW01000003.1"/>
</dbReference>
<evidence type="ECO:0000256" key="1">
    <source>
        <dbReference type="ARBA" id="ARBA00023450"/>
    </source>
</evidence>
<evidence type="ECO:0000256" key="2">
    <source>
        <dbReference type="SAM" id="MobiDB-lite"/>
    </source>
</evidence>
<dbReference type="GO" id="GO:0003676">
    <property type="term" value="F:nucleic acid binding"/>
    <property type="evidence" value="ECO:0007669"/>
    <property type="project" value="InterPro"/>
</dbReference>